<name>A0A8S5RMS9_9VIRU</name>
<protein>
    <submittedName>
        <fullName evidence="1">Uncharacterized protein</fullName>
    </submittedName>
</protein>
<sequence length="33" mass="3625">MFLEHCSIFACRCQSDTKVVSFLSCNAGIEVVS</sequence>
<evidence type="ECO:0000313" key="1">
    <source>
        <dbReference type="EMBL" id="DAE32475.1"/>
    </source>
</evidence>
<reference evidence="1" key="1">
    <citation type="journal article" date="2021" name="Proc. Natl. Acad. Sci. U.S.A.">
        <title>A Catalog of Tens of Thousands of Viruses from Human Metagenomes Reveals Hidden Associations with Chronic Diseases.</title>
        <authorList>
            <person name="Tisza M.J."/>
            <person name="Buck C.B."/>
        </authorList>
    </citation>
    <scope>NUCLEOTIDE SEQUENCE</scope>
    <source>
        <strain evidence="1">CtEfN2</strain>
    </source>
</reference>
<proteinExistence type="predicted"/>
<organism evidence="1">
    <name type="scientific">virus sp. ctEfN2</name>
    <dbReference type="NCBI Taxonomy" id="2825810"/>
    <lineage>
        <taxon>Viruses</taxon>
    </lineage>
</organism>
<dbReference type="EMBL" id="BK059123">
    <property type="protein sequence ID" value="DAE32475.1"/>
    <property type="molecule type" value="Genomic_DNA"/>
</dbReference>
<accession>A0A8S5RMS9</accession>